<dbReference type="InterPro" id="IPR011009">
    <property type="entry name" value="Kinase-like_dom_sf"/>
</dbReference>
<name>A0ABV8Q855_9MICO</name>
<gene>
    <name evidence="2" type="ORF">ACFOYW_14225</name>
</gene>
<dbReference type="EMBL" id="JBHSCN010000006">
    <property type="protein sequence ID" value="MFC4244530.1"/>
    <property type="molecule type" value="Genomic_DNA"/>
</dbReference>
<evidence type="ECO:0000313" key="3">
    <source>
        <dbReference type="Proteomes" id="UP001595900"/>
    </source>
</evidence>
<sequence length="289" mass="31010">MTAGAAAEIRFPRPPWLLLDELARQAVRNAGGNSAGDEWTWVEHGSNSLVVLAGDTAVRISRQPAGVAQLLRTQALVDALPDMPFAVARSRGEAVELEGHIAIPTDRLSGTPHSSGSGNPDELRRLLSAVHELDPQPLAEFLTRPHAFMGGDAWEGILLERVVPLLDARARPEARRRVGALAALRPDRSAVVHGDLAGSNVLWTGGRVTGILDWDLAAPGDPAEDVAALASWHDWSLVSELTDAQTATRAAAYRDTFALQVIAFGIINERPPAQIQRAVMRAERLLQAA</sequence>
<dbReference type="InterPro" id="IPR002575">
    <property type="entry name" value="Aminoglycoside_PTrfase"/>
</dbReference>
<dbReference type="Gene3D" id="3.90.1200.10">
    <property type="match status" value="1"/>
</dbReference>
<accession>A0ABV8Q855</accession>
<feature type="domain" description="Aminoglycoside phosphotransferase" evidence="1">
    <location>
        <begin position="56"/>
        <end position="257"/>
    </location>
</feature>
<dbReference type="RefSeq" id="WP_390230210.1">
    <property type="nucleotide sequence ID" value="NZ_JBHSCN010000006.1"/>
</dbReference>
<comment type="caution">
    <text evidence="2">The sequence shown here is derived from an EMBL/GenBank/DDBJ whole genome shotgun (WGS) entry which is preliminary data.</text>
</comment>
<evidence type="ECO:0000259" key="1">
    <source>
        <dbReference type="Pfam" id="PF01636"/>
    </source>
</evidence>
<proteinExistence type="predicted"/>
<organism evidence="2 3">
    <name type="scientific">Gryllotalpicola reticulitermitis</name>
    <dbReference type="NCBI Taxonomy" id="1184153"/>
    <lineage>
        <taxon>Bacteria</taxon>
        <taxon>Bacillati</taxon>
        <taxon>Actinomycetota</taxon>
        <taxon>Actinomycetes</taxon>
        <taxon>Micrococcales</taxon>
        <taxon>Microbacteriaceae</taxon>
        <taxon>Gryllotalpicola</taxon>
    </lineage>
</organism>
<dbReference type="SUPFAM" id="SSF56112">
    <property type="entry name" value="Protein kinase-like (PK-like)"/>
    <property type="match status" value="1"/>
</dbReference>
<dbReference type="Pfam" id="PF01636">
    <property type="entry name" value="APH"/>
    <property type="match status" value="1"/>
</dbReference>
<evidence type="ECO:0000313" key="2">
    <source>
        <dbReference type="EMBL" id="MFC4244530.1"/>
    </source>
</evidence>
<dbReference type="Proteomes" id="UP001595900">
    <property type="component" value="Unassembled WGS sequence"/>
</dbReference>
<keyword evidence="3" id="KW-1185">Reference proteome</keyword>
<reference evidence="3" key="1">
    <citation type="journal article" date="2019" name="Int. J. Syst. Evol. Microbiol.">
        <title>The Global Catalogue of Microorganisms (GCM) 10K type strain sequencing project: providing services to taxonomists for standard genome sequencing and annotation.</title>
        <authorList>
            <consortium name="The Broad Institute Genomics Platform"/>
            <consortium name="The Broad Institute Genome Sequencing Center for Infectious Disease"/>
            <person name="Wu L."/>
            <person name="Ma J."/>
        </authorList>
    </citation>
    <scope>NUCLEOTIDE SEQUENCE [LARGE SCALE GENOMIC DNA]</scope>
    <source>
        <strain evidence="3">CGMCC 1.10363</strain>
    </source>
</reference>
<protein>
    <submittedName>
        <fullName evidence="2">Phosphotransferase family protein</fullName>
    </submittedName>
</protein>